<dbReference type="Proteomes" id="UP001596512">
    <property type="component" value="Unassembled WGS sequence"/>
</dbReference>
<gene>
    <name evidence="2" type="ORF">ACFQV2_22510</name>
</gene>
<sequence length="121" mass="13657">MSHEDPVSEYKRLLDAAHQAARAHAEHERLRARDLAEQLREASKDITAATAREADLTKEITGWWSNETRHLKALEWLDLTPPSADPGADPRRLNAHLAEIEPATAAFRAAVRRAVWPRKLP</sequence>
<evidence type="ECO:0000313" key="2">
    <source>
        <dbReference type="EMBL" id="MFC7615846.1"/>
    </source>
</evidence>
<organism evidence="2 3">
    <name type="scientific">Actinokineospora soli</name>
    <dbReference type="NCBI Taxonomy" id="1048753"/>
    <lineage>
        <taxon>Bacteria</taxon>
        <taxon>Bacillati</taxon>
        <taxon>Actinomycetota</taxon>
        <taxon>Actinomycetes</taxon>
        <taxon>Pseudonocardiales</taxon>
        <taxon>Pseudonocardiaceae</taxon>
        <taxon>Actinokineospora</taxon>
    </lineage>
</organism>
<reference evidence="3" key="1">
    <citation type="journal article" date="2019" name="Int. J. Syst. Evol. Microbiol.">
        <title>The Global Catalogue of Microorganisms (GCM) 10K type strain sequencing project: providing services to taxonomists for standard genome sequencing and annotation.</title>
        <authorList>
            <consortium name="The Broad Institute Genomics Platform"/>
            <consortium name="The Broad Institute Genome Sequencing Center for Infectious Disease"/>
            <person name="Wu L."/>
            <person name="Ma J."/>
        </authorList>
    </citation>
    <scope>NUCLEOTIDE SEQUENCE [LARGE SCALE GENOMIC DNA]</scope>
    <source>
        <strain evidence="3">JCM 17695</strain>
    </source>
</reference>
<keyword evidence="1" id="KW-0175">Coiled coil</keyword>
<name>A0ABW2TSQ3_9PSEU</name>
<comment type="caution">
    <text evidence="2">The sequence shown here is derived from an EMBL/GenBank/DDBJ whole genome shotgun (WGS) entry which is preliminary data.</text>
</comment>
<evidence type="ECO:0000313" key="3">
    <source>
        <dbReference type="Proteomes" id="UP001596512"/>
    </source>
</evidence>
<feature type="coiled-coil region" evidence="1">
    <location>
        <begin position="22"/>
        <end position="59"/>
    </location>
</feature>
<accession>A0ABW2TSQ3</accession>
<keyword evidence="3" id="KW-1185">Reference proteome</keyword>
<protein>
    <submittedName>
        <fullName evidence="2">Uncharacterized protein</fullName>
    </submittedName>
</protein>
<dbReference type="EMBL" id="JBHTEY010000004">
    <property type="protein sequence ID" value="MFC7615846.1"/>
    <property type="molecule type" value="Genomic_DNA"/>
</dbReference>
<evidence type="ECO:0000256" key="1">
    <source>
        <dbReference type="SAM" id="Coils"/>
    </source>
</evidence>
<proteinExistence type="predicted"/>